<organism evidence="1 2">
    <name type="scientific">Smallanthus sonchifolius</name>
    <dbReference type="NCBI Taxonomy" id="185202"/>
    <lineage>
        <taxon>Eukaryota</taxon>
        <taxon>Viridiplantae</taxon>
        <taxon>Streptophyta</taxon>
        <taxon>Embryophyta</taxon>
        <taxon>Tracheophyta</taxon>
        <taxon>Spermatophyta</taxon>
        <taxon>Magnoliopsida</taxon>
        <taxon>eudicotyledons</taxon>
        <taxon>Gunneridae</taxon>
        <taxon>Pentapetalae</taxon>
        <taxon>asterids</taxon>
        <taxon>campanulids</taxon>
        <taxon>Asterales</taxon>
        <taxon>Asteraceae</taxon>
        <taxon>Asteroideae</taxon>
        <taxon>Heliantheae alliance</taxon>
        <taxon>Millerieae</taxon>
        <taxon>Smallanthus</taxon>
    </lineage>
</organism>
<gene>
    <name evidence="1" type="ORF">L1987_77046</name>
</gene>
<reference evidence="1 2" key="2">
    <citation type="journal article" date="2022" name="Mol. Ecol. Resour.">
        <title>The genomes of chicory, endive, great burdock and yacon provide insights into Asteraceae paleo-polyploidization history and plant inulin production.</title>
        <authorList>
            <person name="Fan W."/>
            <person name="Wang S."/>
            <person name="Wang H."/>
            <person name="Wang A."/>
            <person name="Jiang F."/>
            <person name="Liu H."/>
            <person name="Zhao H."/>
            <person name="Xu D."/>
            <person name="Zhang Y."/>
        </authorList>
    </citation>
    <scope>NUCLEOTIDE SEQUENCE [LARGE SCALE GENOMIC DNA]</scope>
    <source>
        <strain evidence="2">cv. Yunnan</strain>
        <tissue evidence="1">Leaves</tissue>
    </source>
</reference>
<accession>A0ACB8Z7W4</accession>
<reference evidence="2" key="1">
    <citation type="journal article" date="2022" name="Mol. Ecol. Resour.">
        <title>The genomes of chicory, endive, great burdock and yacon provide insights into Asteraceae palaeo-polyploidization history and plant inulin production.</title>
        <authorList>
            <person name="Fan W."/>
            <person name="Wang S."/>
            <person name="Wang H."/>
            <person name="Wang A."/>
            <person name="Jiang F."/>
            <person name="Liu H."/>
            <person name="Zhao H."/>
            <person name="Xu D."/>
            <person name="Zhang Y."/>
        </authorList>
    </citation>
    <scope>NUCLEOTIDE SEQUENCE [LARGE SCALE GENOMIC DNA]</scope>
    <source>
        <strain evidence="2">cv. Yunnan</strain>
    </source>
</reference>
<evidence type="ECO:0000313" key="1">
    <source>
        <dbReference type="EMBL" id="KAI3694087.1"/>
    </source>
</evidence>
<comment type="caution">
    <text evidence="1">The sequence shown here is derived from an EMBL/GenBank/DDBJ whole genome shotgun (WGS) entry which is preliminary data.</text>
</comment>
<name>A0ACB8Z7W4_9ASTR</name>
<evidence type="ECO:0000313" key="2">
    <source>
        <dbReference type="Proteomes" id="UP001056120"/>
    </source>
</evidence>
<keyword evidence="2" id="KW-1185">Reference proteome</keyword>
<dbReference type="Proteomes" id="UP001056120">
    <property type="component" value="Linkage Group LG26"/>
</dbReference>
<proteinExistence type="predicted"/>
<protein>
    <submittedName>
        <fullName evidence="1">Uncharacterized protein</fullName>
    </submittedName>
</protein>
<sequence>MSELFSRARQFCNDTVWSSPIAYSPLSDEKINITVSYWSLSSVCSDIVDAVQDSKVEGGYSEPMVLIGIYISIASLFCILAMTFDLLYACIYMYMLLFLLLILISSAVTIPTSKKILESKYRVISKTTLNDQHPQENLISTVEKLRQLVKRYWIMAETGSPQFVMASNPLSSASSIICAISMVMYIFVVWQLVEWEKKLKAYHVHNVQSYGSVYKGSMIVIVITQSIGIVMGSIAPMCRCFTLLSFKPFANQNMKHFWVFKVEKYWTQKLCEWKESGISLLSSGRRSRALVYNLKTGILSFCIAFQKVIVVSCKIIGLLPVVVILFIIYCSYYIKSSTSSSSDDTNKDLSNYVLLLEDNMQLAGKTIKGISNSMNRLIQNAEKKQHYNLLKLLEESIGFDGVETFDTDQVQSLLSVDIVNSWSLPIVSLTCIAITLPNIHNEIVDNLLKSVGEGLLYTNLVEESLNTTSEYVNIRRATVSVWHEVEDKCKWLDNTLERSAHEGKTPTEIMKSFAHIAEELVNEFNSSTNREPVEKENLPLKLIVANSMYRIAQTIMHTYENNNLEIVEDQLFKRLSLMIADILAACLTNIPRVVIKKCEESAIEKREASVLAAIDLLGRTTEIIKRLEMRELPNMDPNKMGFIDEWREAAVVVSVCNNGDNGDSNEQKAKVCS</sequence>
<dbReference type="EMBL" id="CM042043">
    <property type="protein sequence ID" value="KAI3694087.1"/>
    <property type="molecule type" value="Genomic_DNA"/>
</dbReference>